<dbReference type="AlphaFoldDB" id="A0A914QEI0"/>
<feature type="compositionally biased region" description="Basic residues" evidence="1">
    <location>
        <begin position="452"/>
        <end position="473"/>
    </location>
</feature>
<feature type="compositionally biased region" description="Polar residues" evidence="1">
    <location>
        <begin position="377"/>
        <end position="386"/>
    </location>
</feature>
<feature type="compositionally biased region" description="Basic and acidic residues" evidence="1">
    <location>
        <begin position="290"/>
        <end position="329"/>
    </location>
</feature>
<feature type="signal peptide" evidence="3">
    <location>
        <begin position="1"/>
        <end position="19"/>
    </location>
</feature>
<feature type="transmembrane region" description="Helical" evidence="2">
    <location>
        <begin position="247"/>
        <end position="273"/>
    </location>
</feature>
<feature type="chain" id="PRO_5037134210" evidence="3">
    <location>
        <begin position="20"/>
        <end position="473"/>
    </location>
</feature>
<reference evidence="5" key="1">
    <citation type="submission" date="2022-11" db="UniProtKB">
        <authorList>
            <consortium name="WormBaseParasite"/>
        </authorList>
    </citation>
    <scope>IDENTIFICATION</scope>
</reference>
<proteinExistence type="predicted"/>
<keyword evidence="2" id="KW-0472">Membrane</keyword>
<feature type="compositionally biased region" description="Basic and acidic residues" evidence="1">
    <location>
        <begin position="421"/>
        <end position="435"/>
    </location>
</feature>
<feature type="region of interest" description="Disordered" evidence="1">
    <location>
        <begin position="290"/>
        <end position="473"/>
    </location>
</feature>
<organism evidence="4 5">
    <name type="scientific">Panagrolaimus davidi</name>
    <dbReference type="NCBI Taxonomy" id="227884"/>
    <lineage>
        <taxon>Eukaryota</taxon>
        <taxon>Metazoa</taxon>
        <taxon>Ecdysozoa</taxon>
        <taxon>Nematoda</taxon>
        <taxon>Chromadorea</taxon>
        <taxon>Rhabditida</taxon>
        <taxon>Tylenchina</taxon>
        <taxon>Panagrolaimomorpha</taxon>
        <taxon>Panagrolaimoidea</taxon>
        <taxon>Panagrolaimidae</taxon>
        <taxon>Panagrolaimus</taxon>
    </lineage>
</organism>
<evidence type="ECO:0000256" key="2">
    <source>
        <dbReference type="SAM" id="Phobius"/>
    </source>
</evidence>
<keyword evidence="2" id="KW-0812">Transmembrane</keyword>
<evidence type="ECO:0000256" key="3">
    <source>
        <dbReference type="SAM" id="SignalP"/>
    </source>
</evidence>
<evidence type="ECO:0000313" key="5">
    <source>
        <dbReference type="WBParaSite" id="PDA_v2.g29735.t1"/>
    </source>
</evidence>
<keyword evidence="2" id="KW-1133">Transmembrane helix</keyword>
<name>A0A914QEI0_9BILA</name>
<evidence type="ECO:0000256" key="1">
    <source>
        <dbReference type="SAM" id="MobiDB-lite"/>
    </source>
</evidence>
<keyword evidence="4" id="KW-1185">Reference proteome</keyword>
<accession>A0A914QEI0</accession>
<dbReference type="Proteomes" id="UP000887578">
    <property type="component" value="Unplaced"/>
</dbReference>
<keyword evidence="3" id="KW-0732">Signal</keyword>
<sequence>MNFFKLLLVFAFLLFGSFGQRFLRHSINDVALIDGKDSDSLLSSHVTSAQQVGGLLSSDGINAQQFGKDVKLTGFIVEIELELDELKFEYCSKRIARNRQRCMDQTVILCYDAENPPVALQKYLQDGCGPNKCRFEAGISPGLGNNLLWFMMSGHSTSFDYAEDICATATMMSPDAAVSFQTSFGSCKPLIIEGKIKLSVKKATPKCFLTVKNAKIWAPTTTQSPTTQASPASEAKGTKDEASNATLIWAIVGVILFILLIGIIAAGVWYFYIQKQKKTSEKKKIVVETPKHTTEADVVQEKTEEKKEPVKPKEETVEKKKATEEEKKPKAARKEKKPAAKIQSKPSKEVIQNDVTKKDPPKKVQAPAEPTLDDPTTGASITSQENEQPHVSVPKTVIHPAPLQPASKGITQYSRKGSLSGRHEIGNESFKRALDTESGMEEEPSQASITRPSKKNRKKKSGGGKKKHSKKRH</sequence>
<evidence type="ECO:0000313" key="4">
    <source>
        <dbReference type="Proteomes" id="UP000887578"/>
    </source>
</evidence>
<dbReference type="WBParaSite" id="PDA_v2.g29735.t1">
    <property type="protein sequence ID" value="PDA_v2.g29735.t1"/>
    <property type="gene ID" value="PDA_v2.g29735"/>
</dbReference>
<protein>
    <submittedName>
        <fullName evidence="5">Uncharacterized protein</fullName>
    </submittedName>
</protein>